<dbReference type="InterPro" id="IPR006186">
    <property type="entry name" value="Ser/Thr-sp_prot-phosphatase"/>
</dbReference>
<organism evidence="3 4">
    <name type="scientific">Mesorhabditis belari</name>
    <dbReference type="NCBI Taxonomy" id="2138241"/>
    <lineage>
        <taxon>Eukaryota</taxon>
        <taxon>Metazoa</taxon>
        <taxon>Ecdysozoa</taxon>
        <taxon>Nematoda</taxon>
        <taxon>Chromadorea</taxon>
        <taxon>Rhabditida</taxon>
        <taxon>Rhabditina</taxon>
        <taxon>Rhabditomorpha</taxon>
        <taxon>Rhabditoidea</taxon>
        <taxon>Rhabditidae</taxon>
        <taxon>Mesorhabditinae</taxon>
        <taxon>Mesorhabditis</taxon>
    </lineage>
</organism>
<accession>A0AAF3FF85</accession>
<dbReference type="Pfam" id="PF00149">
    <property type="entry name" value="Metallophos"/>
    <property type="match status" value="1"/>
</dbReference>
<protein>
    <submittedName>
        <fullName evidence="4">Serine/threonine specific protein phosphatases domain-containing protein</fullName>
    </submittedName>
</protein>
<proteinExistence type="predicted"/>
<dbReference type="GO" id="GO:0004722">
    <property type="term" value="F:protein serine/threonine phosphatase activity"/>
    <property type="evidence" value="ECO:0007669"/>
    <property type="project" value="TreeGrafter"/>
</dbReference>
<evidence type="ECO:0000259" key="2">
    <source>
        <dbReference type="SMART" id="SM00156"/>
    </source>
</evidence>
<keyword evidence="1" id="KW-0732">Signal</keyword>
<dbReference type="InterPro" id="IPR029052">
    <property type="entry name" value="Metallo-depent_PP-like"/>
</dbReference>
<reference evidence="4" key="1">
    <citation type="submission" date="2024-02" db="UniProtKB">
        <authorList>
            <consortium name="WormBaseParasite"/>
        </authorList>
    </citation>
    <scope>IDENTIFICATION</scope>
</reference>
<evidence type="ECO:0000313" key="3">
    <source>
        <dbReference type="Proteomes" id="UP000887575"/>
    </source>
</evidence>
<dbReference type="GO" id="GO:0005634">
    <property type="term" value="C:nucleus"/>
    <property type="evidence" value="ECO:0007669"/>
    <property type="project" value="TreeGrafter"/>
</dbReference>
<dbReference type="Proteomes" id="UP000887575">
    <property type="component" value="Unassembled WGS sequence"/>
</dbReference>
<dbReference type="PANTHER" id="PTHR11668">
    <property type="entry name" value="SERINE/THREONINE PROTEIN PHOSPHATASE"/>
    <property type="match status" value="1"/>
</dbReference>
<sequence length="622" mass="70719">MPFILFFIAHIMALRSTTEDILPDFCHDCEYPHFNGPRPDMYTTLSCVRQLDMMSPRERVQYYVRDNPICIALVVFEGLRPLYTLRAGVPASSLPEECYKNKQKGGFGVDNHWQAEVINHSNYDKLSAIADADHEKNETRRYVGALMCCGTPICNSDDVEFFQPMRIGKREVKHKDWTAAMPILIVISIFTLTLWPFFSEVAELNRSRALEKIEKPCTLTDEWYNCPQPVTLYFRETVCALFRGDKSGYRQLHIVLGGLNRKRGIAEDKPSEKFSAEPPTEIATFWICDTKFTKVGRKMSTRLEELGARLIEHGPFEFDFNVLELADLFDKATQLLDHEPSLLALPANVVVVGSIEGNYVQLFRIFQKWGWPPLQRYLFLGGLTLPDVPESLETFCLLLALKLRHPHFIYFLRGVSETDGLNLYARFPERLANVISQMTNEIHARFPLAAVVADRIFCVYGGLAPKISLRSILDIKKGAAEVKRGTMAANLIFSMPDPTETHKIPGGRGWLFGPNVVEAFIKKHQNIRAIIRSRNIVDTGINVCKCNDIPIYTIHSSPDQPNEEREGHRSAAVLNINSYGVSALRFSSHKNFIGVVRNVKNKEKQELDPTANYRKTSNIKTL</sequence>
<evidence type="ECO:0000256" key="1">
    <source>
        <dbReference type="SAM" id="SignalP"/>
    </source>
</evidence>
<keyword evidence="3" id="KW-1185">Reference proteome</keyword>
<dbReference type="AlphaFoldDB" id="A0AAF3FF85"/>
<name>A0AAF3FF85_9BILA</name>
<dbReference type="InterPro" id="IPR050341">
    <property type="entry name" value="PP1_catalytic_subunit"/>
</dbReference>
<feature type="chain" id="PRO_5042188617" evidence="1">
    <location>
        <begin position="19"/>
        <end position="622"/>
    </location>
</feature>
<dbReference type="GO" id="GO:0005737">
    <property type="term" value="C:cytoplasm"/>
    <property type="evidence" value="ECO:0007669"/>
    <property type="project" value="TreeGrafter"/>
</dbReference>
<feature type="domain" description="Serine/threonine specific protein phosphatases" evidence="2">
    <location>
        <begin position="320"/>
        <end position="590"/>
    </location>
</feature>
<feature type="signal peptide" evidence="1">
    <location>
        <begin position="1"/>
        <end position="18"/>
    </location>
</feature>
<dbReference type="WBParaSite" id="MBELARI_LOCUS5290">
    <property type="protein sequence ID" value="MBELARI_LOCUS5290"/>
    <property type="gene ID" value="MBELARI_LOCUS5290"/>
</dbReference>
<dbReference type="Gene3D" id="3.60.21.10">
    <property type="match status" value="1"/>
</dbReference>
<evidence type="ECO:0000313" key="4">
    <source>
        <dbReference type="WBParaSite" id="MBELARI_LOCUS5290"/>
    </source>
</evidence>
<dbReference type="PANTHER" id="PTHR11668:SF290">
    <property type="entry name" value="SERINE_THREONINE SPECIFIC PROTEIN PHOSPHATASES DOMAIN-CONTAINING PROTEIN"/>
    <property type="match status" value="1"/>
</dbReference>
<dbReference type="SMART" id="SM00156">
    <property type="entry name" value="PP2Ac"/>
    <property type="match status" value="1"/>
</dbReference>
<dbReference type="PRINTS" id="PR00114">
    <property type="entry name" value="STPHPHTASE"/>
</dbReference>
<dbReference type="SUPFAM" id="SSF56300">
    <property type="entry name" value="Metallo-dependent phosphatases"/>
    <property type="match status" value="1"/>
</dbReference>
<dbReference type="InterPro" id="IPR004843">
    <property type="entry name" value="Calcineurin-like_PHP"/>
</dbReference>